<dbReference type="Pfam" id="PF00168">
    <property type="entry name" value="C2"/>
    <property type="match status" value="1"/>
</dbReference>
<dbReference type="SUPFAM" id="SSF49562">
    <property type="entry name" value="C2 domain (Calcium/lipid-binding domain, CaLB)"/>
    <property type="match status" value="1"/>
</dbReference>
<feature type="region of interest" description="Disordered" evidence="5">
    <location>
        <begin position="333"/>
        <end position="363"/>
    </location>
</feature>
<dbReference type="Gene3D" id="2.60.40.150">
    <property type="entry name" value="C2 domain"/>
    <property type="match status" value="1"/>
</dbReference>
<keyword evidence="2 4" id="KW-0238">DNA-binding</keyword>
<comment type="function">
    <text evidence="3">This protein is an auxiliary protein of DNA polymerase delta and is involved in the control of eukaryotic DNA replication by increasing the polymerase's processivity during elongation of the leading strand.</text>
</comment>
<feature type="compositionally biased region" description="Basic residues" evidence="5">
    <location>
        <begin position="770"/>
        <end position="780"/>
    </location>
</feature>
<feature type="compositionally biased region" description="Basic and acidic residues" evidence="5">
    <location>
        <begin position="342"/>
        <end position="351"/>
    </location>
</feature>
<dbReference type="GO" id="GO:0006275">
    <property type="term" value="P:regulation of DNA replication"/>
    <property type="evidence" value="ECO:0007669"/>
    <property type="project" value="InterPro"/>
</dbReference>
<dbReference type="GO" id="GO:0003677">
    <property type="term" value="F:DNA binding"/>
    <property type="evidence" value="ECO:0007669"/>
    <property type="project" value="UniProtKB-KW"/>
</dbReference>
<proteinExistence type="inferred from homology"/>
<dbReference type="InterPro" id="IPR000008">
    <property type="entry name" value="C2_dom"/>
</dbReference>
<dbReference type="PROSITE" id="PS00293">
    <property type="entry name" value="PCNA_2"/>
    <property type="match status" value="1"/>
</dbReference>
<dbReference type="NCBIfam" id="TIGR00590">
    <property type="entry name" value="pcna"/>
    <property type="match status" value="1"/>
</dbReference>
<gene>
    <name evidence="7" type="ORF">RDB_LOCUS29919</name>
</gene>
<evidence type="ECO:0000256" key="1">
    <source>
        <dbReference type="ARBA" id="ARBA00010462"/>
    </source>
</evidence>
<dbReference type="PROSITE" id="PS50004">
    <property type="entry name" value="C2"/>
    <property type="match status" value="1"/>
</dbReference>
<dbReference type="Gene3D" id="3.10.150.10">
    <property type="entry name" value="DNA Polymerase III, subunit A, domain 2"/>
    <property type="match status" value="3"/>
</dbReference>
<keyword evidence="4" id="KW-0235">DNA replication</keyword>
<dbReference type="AlphaFoldDB" id="A0A8H2WJ95"/>
<dbReference type="GO" id="GO:0030337">
    <property type="term" value="F:DNA polymerase processivity factor activity"/>
    <property type="evidence" value="ECO:0007669"/>
    <property type="project" value="InterPro"/>
</dbReference>
<dbReference type="PANTHER" id="PTHR11352:SF0">
    <property type="entry name" value="PROLIFERATING CELL NUCLEAR ANTIGEN"/>
    <property type="match status" value="1"/>
</dbReference>
<dbReference type="EMBL" id="CAJMWR010000605">
    <property type="protein sequence ID" value="CAE6389833.1"/>
    <property type="molecule type" value="Genomic_DNA"/>
</dbReference>
<feature type="compositionally biased region" description="Acidic residues" evidence="5">
    <location>
        <begin position="725"/>
        <end position="735"/>
    </location>
</feature>
<feature type="domain" description="C2" evidence="6">
    <location>
        <begin position="66"/>
        <end position="191"/>
    </location>
</feature>
<evidence type="ECO:0000313" key="8">
    <source>
        <dbReference type="Proteomes" id="UP000663840"/>
    </source>
</evidence>
<protein>
    <recommendedName>
        <fullName evidence="3">DNA sliding clamp PCNA</fullName>
    </recommendedName>
</protein>
<dbReference type="InterPro" id="IPR046938">
    <property type="entry name" value="DNA_clamp_sf"/>
</dbReference>
<name>A0A8H2WJ95_9AGAM</name>
<evidence type="ECO:0000259" key="6">
    <source>
        <dbReference type="PROSITE" id="PS50004"/>
    </source>
</evidence>
<keyword evidence="3" id="KW-0539">Nucleus</keyword>
<dbReference type="InterPro" id="IPR022659">
    <property type="entry name" value="Pr_cel_nuc_antig_CS"/>
</dbReference>
<dbReference type="InterPro" id="IPR022648">
    <property type="entry name" value="Pr_cel_nuc_antig_N"/>
</dbReference>
<feature type="compositionally biased region" description="Basic and acidic residues" evidence="5">
    <location>
        <begin position="7"/>
        <end position="25"/>
    </location>
</feature>
<dbReference type="PANTHER" id="PTHR11352">
    <property type="entry name" value="PROLIFERATING CELL NUCLEAR ANTIGEN"/>
    <property type="match status" value="1"/>
</dbReference>
<dbReference type="InterPro" id="IPR022649">
    <property type="entry name" value="Pr_cel_nuc_antig_C"/>
</dbReference>
<dbReference type="InterPro" id="IPR000730">
    <property type="entry name" value="Pr_cel_nuc_antig"/>
</dbReference>
<dbReference type="GO" id="GO:0043626">
    <property type="term" value="C:PCNA complex"/>
    <property type="evidence" value="ECO:0007669"/>
    <property type="project" value="TreeGrafter"/>
</dbReference>
<dbReference type="SMART" id="SM00239">
    <property type="entry name" value="C2"/>
    <property type="match status" value="1"/>
</dbReference>
<dbReference type="GO" id="GO:0019985">
    <property type="term" value="P:translesion synthesis"/>
    <property type="evidence" value="ECO:0007669"/>
    <property type="project" value="TreeGrafter"/>
</dbReference>
<feature type="region of interest" description="Disordered" evidence="5">
    <location>
        <begin position="691"/>
        <end position="792"/>
    </location>
</feature>
<evidence type="ECO:0000256" key="2">
    <source>
        <dbReference type="ARBA" id="ARBA00023125"/>
    </source>
</evidence>
<evidence type="ECO:0000256" key="5">
    <source>
        <dbReference type="SAM" id="MobiDB-lite"/>
    </source>
</evidence>
<organism evidence="7 8">
    <name type="scientific">Rhizoctonia solani</name>
    <dbReference type="NCBI Taxonomy" id="456999"/>
    <lineage>
        <taxon>Eukaryota</taxon>
        <taxon>Fungi</taxon>
        <taxon>Dikarya</taxon>
        <taxon>Basidiomycota</taxon>
        <taxon>Agaricomycotina</taxon>
        <taxon>Agaricomycetes</taxon>
        <taxon>Cantharellales</taxon>
        <taxon>Ceratobasidiaceae</taxon>
        <taxon>Rhizoctonia</taxon>
    </lineage>
</organism>
<sequence length="854" mass="95452">MSRFVTRMKDRIQDKRMESRQHDFVGEVAPSRLSATRDRRSLDQGSRWGRSSVSPTGSFDSNQSLGRSNSLSTIGVATAGSDALDLEIRFISAQGLPRMDVVGVGCDPYFRAEIDDVLCYTSRALPNTLNPEWNEFWRIRNVPSLAILKVKVYDKDENQYMDDYVGRFKITDVYVGGLRDVPIVSLLRRDHGTFQIEIISKPAEYPNLPAYIFDGPCRYSIHLSPTVGAFTAKTTSARRYSTWKIYLKGIQLFFGNQRQHWNREYRAAQAVFSGPLSLTVRGPIIAGHRLLYARTTANRTGILHNAEDFWSLFRAKVDERRGQGLARLMGVNPDAAGQSNHLPDDIPKEPGARTNASTGGRVPSDAEFGGVANLASTIIPHEHVQRIKPAVYTYIIDEDTFRFSETGAAFFVDFASKHALHSSCAETVRYAGEFHPRPSCGWADFDDTIPDHEMAWELWIDNGSGTYAPPPDMLDNLRQLLEYNWPGLTVRTFDFRDEPQKKSIQECRDYALEKRAIKELVTDANFECGDEGLKLQAMDNSHVALVAVQLEPEGFGKYRCDRPMPLGVNLGSLTKVLKCAKDDDRVTLKANDNADVLNLVYEARNSDRIAEYEMKLMEIDIDTLGIPETDYDATVVMQSGEFARIVRDLSALGESVKIEVTKEGIRFSADGEAANGSVLLKATEGARERYKDLDGKDAKTKVKKEKGDKPRKRKKTDDADVKMEDADEDVEEDDGGEKLFKPASEDGEAEKEDDEEAGSDGEEESDGASKKRKRSSQPKKSKNDDGDSSGGVMVELGQSVNLTFSLKYLVNFSKSTSLANTVTLKMSNEVPLLVHYKFDQGHIQYYLAPKIGDE</sequence>
<feature type="region of interest" description="Disordered" evidence="5">
    <location>
        <begin position="1"/>
        <end position="67"/>
    </location>
</feature>
<evidence type="ECO:0000256" key="4">
    <source>
        <dbReference type="RuleBase" id="RU003671"/>
    </source>
</evidence>
<accession>A0A8H2WJ95</accession>
<feature type="compositionally biased region" description="Basic and acidic residues" evidence="5">
    <location>
        <begin position="691"/>
        <end position="708"/>
    </location>
</feature>
<evidence type="ECO:0000313" key="7">
    <source>
        <dbReference type="EMBL" id="CAE6389833.1"/>
    </source>
</evidence>
<dbReference type="Pfam" id="PF02747">
    <property type="entry name" value="PCNA_C"/>
    <property type="match status" value="2"/>
</dbReference>
<feature type="compositionally biased region" description="Acidic residues" evidence="5">
    <location>
        <begin position="745"/>
        <end position="766"/>
    </location>
</feature>
<dbReference type="CDD" id="cd00577">
    <property type="entry name" value="PCNA"/>
    <property type="match status" value="1"/>
</dbReference>
<comment type="subcellular location">
    <subcellularLocation>
        <location evidence="3">Nucleus</location>
    </subcellularLocation>
</comment>
<dbReference type="GO" id="GO:0006272">
    <property type="term" value="P:leading strand elongation"/>
    <property type="evidence" value="ECO:0007669"/>
    <property type="project" value="TreeGrafter"/>
</dbReference>
<dbReference type="HAMAP" id="MF_00317">
    <property type="entry name" value="DNApol_clamp_arch"/>
    <property type="match status" value="1"/>
</dbReference>
<dbReference type="GO" id="GO:0006298">
    <property type="term" value="P:mismatch repair"/>
    <property type="evidence" value="ECO:0007669"/>
    <property type="project" value="TreeGrafter"/>
</dbReference>
<comment type="caution">
    <text evidence="7">The sequence shown here is derived from an EMBL/GenBank/DDBJ whole genome shotgun (WGS) entry which is preliminary data.</text>
</comment>
<dbReference type="Proteomes" id="UP000663840">
    <property type="component" value="Unassembled WGS sequence"/>
</dbReference>
<dbReference type="Pfam" id="PF00705">
    <property type="entry name" value="PCNA_N"/>
    <property type="match status" value="1"/>
</dbReference>
<reference evidence="7" key="1">
    <citation type="submission" date="2021-01" db="EMBL/GenBank/DDBJ databases">
        <authorList>
            <person name="Kaushik A."/>
        </authorList>
    </citation>
    <scope>NUCLEOTIDE SEQUENCE</scope>
    <source>
        <strain evidence="7">AG1-1A</strain>
    </source>
</reference>
<evidence type="ECO:0000256" key="3">
    <source>
        <dbReference type="RuleBase" id="RU000641"/>
    </source>
</evidence>
<dbReference type="SUPFAM" id="SSF55979">
    <property type="entry name" value="DNA clamp"/>
    <property type="match status" value="2"/>
</dbReference>
<feature type="compositionally biased region" description="Polar residues" evidence="5">
    <location>
        <begin position="49"/>
        <end position="67"/>
    </location>
</feature>
<dbReference type="PRINTS" id="PR00339">
    <property type="entry name" value="PCNACYCLIN"/>
</dbReference>
<feature type="compositionally biased region" description="Basic and acidic residues" evidence="5">
    <location>
        <begin position="715"/>
        <end position="724"/>
    </location>
</feature>
<comment type="similarity">
    <text evidence="1 4">Belongs to the PCNA family.</text>
</comment>
<dbReference type="CDD" id="cd00030">
    <property type="entry name" value="C2"/>
    <property type="match status" value="1"/>
</dbReference>
<dbReference type="InterPro" id="IPR035892">
    <property type="entry name" value="C2_domain_sf"/>
</dbReference>
<dbReference type="PROSITE" id="PS01251">
    <property type="entry name" value="PCNA_1"/>
    <property type="match status" value="1"/>
</dbReference>